<sequence>MKPAEVTVRAPIPLEMRVAIVLYKLASCAEYRVVANQFGVHRSTVKKMVYQFCNGMVTLPAVEFIVSFDFRVMTREGRREECGGISRMRKVQFLVQFTVYAATRKTHERYSRGRLGIEAELRSPWQARLVSFPRIFRKMMTDDNG</sequence>
<keyword evidence="2" id="KW-1185">Reference proteome</keyword>
<protein>
    <submittedName>
        <fullName evidence="1">Uncharacterized protein</fullName>
    </submittedName>
</protein>
<organism evidence="1 2">
    <name type="scientific">Liparis tanakae</name>
    <name type="common">Tanaka's snailfish</name>
    <dbReference type="NCBI Taxonomy" id="230148"/>
    <lineage>
        <taxon>Eukaryota</taxon>
        <taxon>Metazoa</taxon>
        <taxon>Chordata</taxon>
        <taxon>Craniata</taxon>
        <taxon>Vertebrata</taxon>
        <taxon>Euteleostomi</taxon>
        <taxon>Actinopterygii</taxon>
        <taxon>Neopterygii</taxon>
        <taxon>Teleostei</taxon>
        <taxon>Neoteleostei</taxon>
        <taxon>Acanthomorphata</taxon>
        <taxon>Eupercaria</taxon>
        <taxon>Perciformes</taxon>
        <taxon>Cottioidei</taxon>
        <taxon>Cottales</taxon>
        <taxon>Liparidae</taxon>
        <taxon>Liparis</taxon>
    </lineage>
</organism>
<proteinExistence type="predicted"/>
<reference evidence="1 2" key="1">
    <citation type="submission" date="2019-03" db="EMBL/GenBank/DDBJ databases">
        <title>First draft genome of Liparis tanakae, snailfish: a comprehensive survey of snailfish specific genes.</title>
        <authorList>
            <person name="Kim W."/>
            <person name="Song I."/>
            <person name="Jeong J.-H."/>
            <person name="Kim D."/>
            <person name="Kim S."/>
            <person name="Ryu S."/>
            <person name="Song J.Y."/>
            <person name="Lee S.K."/>
        </authorList>
    </citation>
    <scope>NUCLEOTIDE SEQUENCE [LARGE SCALE GENOMIC DNA]</scope>
    <source>
        <tissue evidence="1">Muscle</tissue>
    </source>
</reference>
<gene>
    <name evidence="1" type="ORF">EYF80_010515</name>
</gene>
<name>A0A4Z2IMK3_9TELE</name>
<accession>A0A4Z2IMK3</accession>
<comment type="caution">
    <text evidence="1">The sequence shown here is derived from an EMBL/GenBank/DDBJ whole genome shotgun (WGS) entry which is preliminary data.</text>
</comment>
<evidence type="ECO:0000313" key="1">
    <source>
        <dbReference type="EMBL" id="TNN79270.1"/>
    </source>
</evidence>
<evidence type="ECO:0000313" key="2">
    <source>
        <dbReference type="Proteomes" id="UP000314294"/>
    </source>
</evidence>
<dbReference type="AlphaFoldDB" id="A0A4Z2IMK3"/>
<dbReference type="OrthoDB" id="6627079at2759"/>
<dbReference type="EMBL" id="SRLO01000066">
    <property type="protein sequence ID" value="TNN79270.1"/>
    <property type="molecule type" value="Genomic_DNA"/>
</dbReference>
<dbReference type="Proteomes" id="UP000314294">
    <property type="component" value="Unassembled WGS sequence"/>
</dbReference>